<feature type="chain" id="PRO_5034020471" evidence="3">
    <location>
        <begin position="24"/>
        <end position="663"/>
    </location>
</feature>
<keyword evidence="2" id="KW-1133">Transmembrane helix</keyword>
<dbReference type="GO" id="GO:0016787">
    <property type="term" value="F:hydrolase activity"/>
    <property type="evidence" value="ECO:0007669"/>
    <property type="project" value="UniProtKB-KW"/>
</dbReference>
<feature type="signal peptide" evidence="3">
    <location>
        <begin position="1"/>
        <end position="23"/>
    </location>
</feature>
<keyword evidence="3" id="KW-0732">Signal</keyword>
<organism evidence="5 6">
    <name type="scientific">Obba rivulosa</name>
    <dbReference type="NCBI Taxonomy" id="1052685"/>
    <lineage>
        <taxon>Eukaryota</taxon>
        <taxon>Fungi</taxon>
        <taxon>Dikarya</taxon>
        <taxon>Basidiomycota</taxon>
        <taxon>Agaricomycotina</taxon>
        <taxon>Agaricomycetes</taxon>
        <taxon>Polyporales</taxon>
        <taxon>Gelatoporiaceae</taxon>
        <taxon>Obba</taxon>
    </lineage>
</organism>
<feature type="transmembrane region" description="Helical" evidence="2">
    <location>
        <begin position="640"/>
        <end position="661"/>
    </location>
</feature>
<dbReference type="PANTHER" id="PTHR36183">
    <property type="entry name" value="BETA-GLUCURONIDASE"/>
    <property type="match status" value="1"/>
</dbReference>
<feature type="domain" description="Beta-glucuronidase C-terminal" evidence="4">
    <location>
        <begin position="469"/>
        <end position="573"/>
    </location>
</feature>
<dbReference type="InterPro" id="IPR031728">
    <property type="entry name" value="GlcAase_C"/>
</dbReference>
<dbReference type="EMBL" id="KV722476">
    <property type="protein sequence ID" value="OCH87689.1"/>
    <property type="molecule type" value="Genomic_DNA"/>
</dbReference>
<dbReference type="OrthoDB" id="2796951at2759"/>
<keyword evidence="2" id="KW-0472">Membrane</keyword>
<evidence type="ECO:0000259" key="4">
    <source>
        <dbReference type="Pfam" id="PF16862"/>
    </source>
</evidence>
<evidence type="ECO:0000256" key="1">
    <source>
        <dbReference type="SAM" id="MobiDB-lite"/>
    </source>
</evidence>
<dbReference type="SUPFAM" id="SSF51445">
    <property type="entry name" value="(Trans)glycosidases"/>
    <property type="match status" value="1"/>
</dbReference>
<dbReference type="InterPro" id="IPR052974">
    <property type="entry name" value="GH79_Enzymes"/>
</dbReference>
<proteinExistence type="predicted"/>
<sequence length="663" mass="70137">MPPVSILFAAWALAAAALNGVHAWVTVYSQQPLGAYSTSSATSTAPGTIYTGLAVYDPLVLNPPPIPSPPPATQFGITVQNNAANVVGMSIPLNGNFYGFSIEMSVVTQVLGLNASFLQVPFLNLMSQLASRVGSVHIRIGGNTQDYATIVPSLADGKAIEKQQIPSGNPTDTPTLLMTPEILYILSNVSSLVDVKWYLGIPLNDTTNLRLQIAEYGESILGNNLLGLQVGNEPDLYARHGHRPSTYGPYDYFGEFGQVALALENDHGVSVSNNLIGPSVATGDWRPEDVWDTGFISAYTNNLLALSVEHYPDDNCAALYQGFGTPKDPQAEFANFLVHSSGRNAIAYLLNSTAIAQQAGKPFIMFETNTASCGGFPGISDSFGAALWALDYGLQMAYSNISHALLHVGGQNVYYNPFTPPPTNQSTYHQWTIGPIFYSVMAVAEALGPTNTAQIIDLFASNNSDQTPGYAIYENGSLARVALFNYMTDPSGANDYVATISMADAAVPAQVQVKYLLAPSVGEHYNITWANQTFGGQFGADGRLQGTEYIQTVNCDTSSNGCQIRVPAPGFALVFLTNNALKESTPTSTATFSTTAYTKTINTASVDVSALATSNGRSGKDAQLGSTSHGSSGAGRAAGVYPSMAGLAVVLVAVTTVMKVISR</sequence>
<evidence type="ECO:0000256" key="3">
    <source>
        <dbReference type="SAM" id="SignalP"/>
    </source>
</evidence>
<evidence type="ECO:0000313" key="6">
    <source>
        <dbReference type="Proteomes" id="UP000250043"/>
    </source>
</evidence>
<dbReference type="InterPro" id="IPR017853">
    <property type="entry name" value="GH"/>
</dbReference>
<dbReference type="PANTHER" id="PTHR36183:SF2">
    <property type="entry name" value="BETA-GLUCURONIDASE C-TERMINAL DOMAIN-CONTAINING PROTEIN"/>
    <property type="match status" value="1"/>
</dbReference>
<dbReference type="Proteomes" id="UP000250043">
    <property type="component" value="Unassembled WGS sequence"/>
</dbReference>
<reference evidence="5 6" key="1">
    <citation type="submission" date="2016-07" db="EMBL/GenBank/DDBJ databases">
        <title>Draft genome of the white-rot fungus Obba rivulosa 3A-2.</title>
        <authorList>
            <consortium name="DOE Joint Genome Institute"/>
            <person name="Miettinen O."/>
            <person name="Riley R."/>
            <person name="Acob R."/>
            <person name="Barry K."/>
            <person name="Cullen D."/>
            <person name="De Vries R."/>
            <person name="Hainaut M."/>
            <person name="Hatakka A."/>
            <person name="Henrissat B."/>
            <person name="Hilden K."/>
            <person name="Kuo R."/>
            <person name="Labutti K."/>
            <person name="Lipzen A."/>
            <person name="Makela M.R."/>
            <person name="Sandor L."/>
            <person name="Spatafora J.W."/>
            <person name="Grigoriev I.V."/>
            <person name="Hibbett D.S."/>
        </authorList>
    </citation>
    <scope>NUCLEOTIDE SEQUENCE [LARGE SCALE GENOMIC DNA]</scope>
    <source>
        <strain evidence="5 6">3A-2</strain>
    </source>
</reference>
<accession>A0A8E2ATI0</accession>
<gene>
    <name evidence="5" type="ORF">OBBRIDRAFT_136543</name>
</gene>
<evidence type="ECO:0000313" key="5">
    <source>
        <dbReference type="EMBL" id="OCH87689.1"/>
    </source>
</evidence>
<name>A0A8E2ATI0_9APHY</name>
<feature type="region of interest" description="Disordered" evidence="1">
    <location>
        <begin position="616"/>
        <end position="635"/>
    </location>
</feature>
<dbReference type="Pfam" id="PF16862">
    <property type="entry name" value="Glyco_hydro_79C"/>
    <property type="match status" value="1"/>
</dbReference>
<keyword evidence="6" id="KW-1185">Reference proteome</keyword>
<protein>
    <submittedName>
        <fullName evidence="5">Glycoside hydrolase family 79 protein</fullName>
    </submittedName>
</protein>
<dbReference type="AlphaFoldDB" id="A0A8E2ATI0"/>
<feature type="compositionally biased region" description="Low complexity" evidence="1">
    <location>
        <begin position="625"/>
        <end position="635"/>
    </location>
</feature>
<keyword evidence="2" id="KW-0812">Transmembrane</keyword>
<keyword evidence="5" id="KW-0378">Hydrolase</keyword>
<evidence type="ECO:0000256" key="2">
    <source>
        <dbReference type="SAM" id="Phobius"/>
    </source>
</evidence>
<dbReference type="Gene3D" id="3.20.20.80">
    <property type="entry name" value="Glycosidases"/>
    <property type="match status" value="1"/>
</dbReference>